<reference evidence="10 11" key="1">
    <citation type="submission" date="2017-03" db="EMBL/GenBank/DDBJ databases">
        <title>Genome Sequence of Roseovarius mucosus strain SMR3 Isolated from a culture of the Diatom Skeletonema marinoi.</title>
        <authorList>
            <person name="Topel M."/>
            <person name="Pinder M."/>
            <person name="Johansson O.N."/>
            <person name="Kourtchenko O."/>
            <person name="Godhe A."/>
            <person name="Clarke A.K."/>
        </authorList>
    </citation>
    <scope>NUCLEOTIDE SEQUENCE [LARGE SCALE GENOMIC DNA]</scope>
    <source>
        <strain evidence="10 11">SMR3</strain>
    </source>
</reference>
<feature type="transmembrane region" description="Helical" evidence="8">
    <location>
        <begin position="272"/>
        <end position="293"/>
    </location>
</feature>
<feature type="domain" description="TRAP C4-dicarboxylate transport system permease DctM subunit" evidence="9">
    <location>
        <begin position="505"/>
        <end position="774"/>
    </location>
</feature>
<feature type="transmembrane region" description="Helical" evidence="8">
    <location>
        <begin position="713"/>
        <end position="738"/>
    </location>
</feature>
<dbReference type="EMBL" id="CP020474">
    <property type="protein sequence ID" value="ARE85343.1"/>
    <property type="molecule type" value="Genomic_DNA"/>
</dbReference>
<keyword evidence="7" id="KW-0813">Transport</keyword>
<evidence type="ECO:0000256" key="6">
    <source>
        <dbReference type="ARBA" id="ARBA00023136"/>
    </source>
</evidence>
<name>A0A1V0RUA1_9RHOB</name>
<feature type="transmembrane region" description="Helical" evidence="8">
    <location>
        <begin position="506"/>
        <end position="525"/>
    </location>
</feature>
<keyword evidence="3 7" id="KW-0997">Cell inner membrane</keyword>
<feature type="transmembrane region" description="Helical" evidence="8">
    <location>
        <begin position="758"/>
        <end position="783"/>
    </location>
</feature>
<dbReference type="InterPro" id="IPR004681">
    <property type="entry name" value="TRAP_DctM"/>
</dbReference>
<dbReference type="GO" id="GO:0005886">
    <property type="term" value="C:plasma membrane"/>
    <property type="evidence" value="ECO:0007669"/>
    <property type="project" value="UniProtKB-SubCell"/>
</dbReference>
<accession>A0A1V0RUA1</accession>
<keyword evidence="2" id="KW-1003">Cell membrane</keyword>
<sequence length="785" mass="82052">MLFGLDGVEIGLIIVFLCLFGGILSGFPVAFAIGGAGVVAFGIIAGLDSAGLLIHQAIDTSSEAYNAIVASGVRPDAISVFRYPDLPRAAQPVFPQGWEVALDRNVSFLVNRINERVLAGASIETLLAVLMFVMMGITLERSKIANDLLTTMSRVFGPLPGGLAVSVVVVGTFLAASTGIVGATVVTMGLLSLPTMLRAGYSPQLATGVIAASGTLGQIIPPSIVIVLLGTLAGDLYSVAQENRAQAVGCTDALTYLGEPAVVSVGTLFQAALLPGVMLALLYGLYAFGYALVNPSKAPAVQIASGPRGEVITRGEGFTWFLGVPVALIAGVMLFSTLGVVGSQSLIVDSFSDQGSSASLRTNVSPECQAAMIELHGQSKWDAAVAEQQTIDAAGGVAASVRLTPEEIAALRAQKEVDAAPIGTGVATLMVMLALTLAVARGVAPSANPAPLLIGALGILLGLLVDIALIRPSTSAGVTVLLLLIPLAMACYGCAHGAVRMAKNDLIRVVFPPLVLIVAVLGSILGGITNPTPAAALGAGGAIMLAAYRKLRDQDRSPKIIILATLAVVLSILIGINFDLRINQGGVSFESWVAFFFAYAAYLYAVFGLLFACWVLYTGGVLTPVVRETAKVTSMVFTILIGSQLLNLVVISFGGEHYIQEFLKSFDNELKVFLIVMLVLFVLGFVLDFLEIIYIVIPIVGPVIYGGTFDPKWVTIMIAVNLQTSFLTPPFGFALFYLRGVAPKEVTTGHIYRGVIPFVLIQVGALGILWFFPSIVTIVPALMAN</sequence>
<evidence type="ECO:0000256" key="7">
    <source>
        <dbReference type="RuleBase" id="RU369079"/>
    </source>
</evidence>
<feature type="transmembrane region" description="Helical" evidence="8">
    <location>
        <begin position="318"/>
        <end position="341"/>
    </location>
</feature>
<organism evidence="10 11">
    <name type="scientific">Roseovarius mucosus</name>
    <dbReference type="NCBI Taxonomy" id="215743"/>
    <lineage>
        <taxon>Bacteria</taxon>
        <taxon>Pseudomonadati</taxon>
        <taxon>Pseudomonadota</taxon>
        <taxon>Alphaproteobacteria</taxon>
        <taxon>Rhodobacterales</taxon>
        <taxon>Roseobacteraceae</taxon>
        <taxon>Roseovarius</taxon>
    </lineage>
</organism>
<evidence type="ECO:0000259" key="9">
    <source>
        <dbReference type="Pfam" id="PF06808"/>
    </source>
</evidence>
<evidence type="ECO:0000313" key="10">
    <source>
        <dbReference type="EMBL" id="ARE85343.1"/>
    </source>
</evidence>
<feature type="transmembrane region" description="Helical" evidence="8">
    <location>
        <begin position="12"/>
        <end position="45"/>
    </location>
</feature>
<evidence type="ECO:0000256" key="8">
    <source>
        <dbReference type="SAM" id="Phobius"/>
    </source>
</evidence>
<dbReference type="GO" id="GO:0022857">
    <property type="term" value="F:transmembrane transporter activity"/>
    <property type="evidence" value="ECO:0007669"/>
    <property type="project" value="UniProtKB-UniRule"/>
</dbReference>
<feature type="transmembrane region" description="Helical" evidence="8">
    <location>
        <begin position="476"/>
        <end position="494"/>
    </location>
</feature>
<dbReference type="PANTHER" id="PTHR33362:SF7">
    <property type="entry name" value="SLL1103 PROTEIN"/>
    <property type="match status" value="1"/>
</dbReference>
<feature type="transmembrane region" description="Helical" evidence="8">
    <location>
        <begin position="629"/>
        <end position="653"/>
    </location>
</feature>
<proteinExistence type="predicted"/>
<dbReference type="OrthoDB" id="7339120at2"/>
<feature type="transmembrane region" description="Helical" evidence="8">
    <location>
        <begin position="205"/>
        <end position="229"/>
    </location>
</feature>
<keyword evidence="4 8" id="KW-0812">Transmembrane</keyword>
<evidence type="ECO:0000313" key="11">
    <source>
        <dbReference type="Proteomes" id="UP000192273"/>
    </source>
</evidence>
<keyword evidence="6 8" id="KW-0472">Membrane</keyword>
<keyword evidence="5 8" id="KW-1133">Transmembrane helix</keyword>
<keyword evidence="11" id="KW-1185">Reference proteome</keyword>
<feature type="transmembrane region" description="Helical" evidence="8">
    <location>
        <begin position="592"/>
        <end position="617"/>
    </location>
</feature>
<dbReference type="AlphaFoldDB" id="A0A1V0RUA1"/>
<gene>
    <name evidence="10" type="primary">teaC</name>
    <name evidence="10" type="ORF">ROSMUCSMR3_03896</name>
</gene>
<protein>
    <submittedName>
        <fullName evidence="10">Ectoine TRAP transporter large permease protein TeaC</fullName>
    </submittedName>
</protein>
<comment type="subcellular location">
    <subcellularLocation>
        <location evidence="1 7">Cell inner membrane</location>
        <topology evidence="1 7">Multi-pass membrane protein</topology>
    </subcellularLocation>
</comment>
<evidence type="ECO:0000256" key="1">
    <source>
        <dbReference type="ARBA" id="ARBA00004429"/>
    </source>
</evidence>
<feature type="domain" description="TRAP C4-dicarboxylate transport system permease DctM subunit" evidence="9">
    <location>
        <begin position="18"/>
        <end position="232"/>
    </location>
</feature>
<feature type="transmembrane region" description="Helical" evidence="8">
    <location>
        <begin position="163"/>
        <end position="193"/>
    </location>
</feature>
<dbReference type="Pfam" id="PF06808">
    <property type="entry name" value="DctM"/>
    <property type="match status" value="2"/>
</dbReference>
<dbReference type="RefSeq" id="WP_008282135.1">
    <property type="nucleotide sequence ID" value="NZ_CP020474.1"/>
</dbReference>
<evidence type="ECO:0000256" key="2">
    <source>
        <dbReference type="ARBA" id="ARBA00022475"/>
    </source>
</evidence>
<evidence type="ECO:0000256" key="4">
    <source>
        <dbReference type="ARBA" id="ARBA00022692"/>
    </source>
</evidence>
<dbReference type="Proteomes" id="UP000192273">
    <property type="component" value="Chromosome"/>
</dbReference>
<comment type="function">
    <text evidence="7">Part of the tripartite ATP-independent periplasmic (TRAP) transport system.</text>
</comment>
<evidence type="ECO:0000256" key="5">
    <source>
        <dbReference type="ARBA" id="ARBA00022989"/>
    </source>
</evidence>
<feature type="transmembrane region" description="Helical" evidence="8">
    <location>
        <begin position="560"/>
        <end position="580"/>
    </location>
</feature>
<feature type="transmembrane region" description="Helical" evidence="8">
    <location>
        <begin position="117"/>
        <end position="139"/>
    </location>
</feature>
<feature type="transmembrane region" description="Helical" evidence="8">
    <location>
        <begin position="419"/>
        <end position="440"/>
    </location>
</feature>
<dbReference type="InterPro" id="IPR010656">
    <property type="entry name" value="DctM"/>
</dbReference>
<dbReference type="KEGG" id="rmm:ROSMUCSMR3_03896"/>
<dbReference type="PANTHER" id="PTHR33362">
    <property type="entry name" value="SIALIC ACID TRAP TRANSPORTER PERMEASE PROTEIN SIAT-RELATED"/>
    <property type="match status" value="1"/>
</dbReference>
<feature type="transmembrane region" description="Helical" evidence="8">
    <location>
        <begin position="452"/>
        <end position="470"/>
    </location>
</feature>
<evidence type="ECO:0000256" key="3">
    <source>
        <dbReference type="ARBA" id="ARBA00022519"/>
    </source>
</evidence>
<feature type="transmembrane region" description="Helical" evidence="8">
    <location>
        <begin position="673"/>
        <end position="701"/>
    </location>
</feature>